<accession>A0A0J7KEI9</accession>
<proteinExistence type="predicted"/>
<reference evidence="1 2" key="1">
    <citation type="submission" date="2015-04" db="EMBL/GenBank/DDBJ databases">
        <title>Lasius niger genome sequencing.</title>
        <authorList>
            <person name="Konorov E.A."/>
            <person name="Nikitin M.A."/>
            <person name="Kirill M.V."/>
            <person name="Chang P."/>
        </authorList>
    </citation>
    <scope>NUCLEOTIDE SEQUENCE [LARGE SCALE GENOMIC DNA]</scope>
    <source>
        <tissue evidence="1">Whole</tissue>
    </source>
</reference>
<organism evidence="1 2">
    <name type="scientific">Lasius niger</name>
    <name type="common">Black garden ant</name>
    <dbReference type="NCBI Taxonomy" id="67767"/>
    <lineage>
        <taxon>Eukaryota</taxon>
        <taxon>Metazoa</taxon>
        <taxon>Ecdysozoa</taxon>
        <taxon>Arthropoda</taxon>
        <taxon>Hexapoda</taxon>
        <taxon>Insecta</taxon>
        <taxon>Pterygota</taxon>
        <taxon>Neoptera</taxon>
        <taxon>Endopterygota</taxon>
        <taxon>Hymenoptera</taxon>
        <taxon>Apocrita</taxon>
        <taxon>Aculeata</taxon>
        <taxon>Formicoidea</taxon>
        <taxon>Formicidae</taxon>
        <taxon>Formicinae</taxon>
        <taxon>Lasius</taxon>
        <taxon>Lasius</taxon>
    </lineage>
</organism>
<comment type="caution">
    <text evidence="1">The sequence shown here is derived from an EMBL/GenBank/DDBJ whole genome shotgun (WGS) entry which is preliminary data.</text>
</comment>
<protein>
    <submittedName>
        <fullName evidence="1">Galactose mutarotase</fullName>
    </submittedName>
</protein>
<dbReference type="EMBL" id="LBMM01008768">
    <property type="protein sequence ID" value="KMQ88649.1"/>
    <property type="molecule type" value="Genomic_DNA"/>
</dbReference>
<sequence>MLLLDPLSLEENIIEELEDKEGRSSNLIFYNLDEPEGDNCVDANLVKDIIRKIQPDKALSIRIMGRRRQGHSRPLRDSLPIK</sequence>
<dbReference type="Proteomes" id="UP000036403">
    <property type="component" value="Unassembled WGS sequence"/>
</dbReference>
<keyword evidence="2" id="KW-1185">Reference proteome</keyword>
<dbReference type="AlphaFoldDB" id="A0A0J7KEI9"/>
<gene>
    <name evidence="1" type="ORF">RF55_11823</name>
</gene>
<dbReference type="PaxDb" id="67767-A0A0J7KEI9"/>
<name>A0A0J7KEI9_LASNI</name>
<evidence type="ECO:0000313" key="1">
    <source>
        <dbReference type="EMBL" id="KMQ88649.1"/>
    </source>
</evidence>
<evidence type="ECO:0000313" key="2">
    <source>
        <dbReference type="Proteomes" id="UP000036403"/>
    </source>
</evidence>